<accession>A0A8H3B786</accession>
<sequence length="594" mass="64334">MFSFLAWFTRSKPATTLLPMSTADITPDNSPSVFQRIQAAWQSFVMAFVITFSCGMAGVSDVERGVQASATQSSSFYAPEFRSNASTSVPSIPSIPSIPSVPSVPSSYSQQTRIQTERRRVRVEAHRSLQAQSRYSPYMHPSRSNPSAFPRIEEIVTVSHVNGRVIVRADPTEVVQPPAIYESANSLNVPVVLNEESSEPHANELHDSSATWSITPPQSPKPTPHTPISHLRVHHSIDIERMLPITVVESARSGVRSDIDCGSSTMNTVDVPVYNVHSIDAINDQGPPSIQEPSLQLALARDSSQSEIKTVIITQPLSEQFGNENSVEFTTVDNNPGPSLDLKSCTQLRSDIPTITIHRPESGTTQASLLEISIRIEDDVSLTSPRASLFDSSLNSSTSAVDSTEVPDLADCCNASVSSVSVYSQDDLPFGEAIKLPEVDDQSTEFGNLSSIPECLSSASVSMSGVLEEYDSGLKHSNDPESEEDFDNCSIISDEGGVQEEYKLAIDSFDKRTLQIAAEFRRKSQLVQAQCISQVCSEKSVAHAGTSPSAVDGDSSLLTENSTSTISVDSDRFKYDSSCGGNDNPEGTSWLIKD</sequence>
<evidence type="ECO:0000313" key="2">
    <source>
        <dbReference type="EMBL" id="CAE6448987.1"/>
    </source>
</evidence>
<gene>
    <name evidence="2" type="ORF">RDB_LOCUS77058</name>
</gene>
<name>A0A8H3B786_9AGAM</name>
<evidence type="ECO:0000313" key="3">
    <source>
        <dbReference type="Proteomes" id="UP000663826"/>
    </source>
</evidence>
<evidence type="ECO:0000256" key="1">
    <source>
        <dbReference type="SAM" id="MobiDB-lite"/>
    </source>
</evidence>
<feature type="compositionally biased region" description="Basic and acidic residues" evidence="1">
    <location>
        <begin position="198"/>
        <end position="207"/>
    </location>
</feature>
<feature type="region of interest" description="Disordered" evidence="1">
    <location>
        <begin position="196"/>
        <end position="227"/>
    </location>
</feature>
<feature type="region of interest" description="Disordered" evidence="1">
    <location>
        <begin position="100"/>
        <end position="121"/>
    </location>
</feature>
<dbReference type="EMBL" id="CAJMWQ010001389">
    <property type="protein sequence ID" value="CAE6448987.1"/>
    <property type="molecule type" value="Genomic_DNA"/>
</dbReference>
<organism evidence="2 3">
    <name type="scientific">Rhizoctonia solani</name>
    <dbReference type="NCBI Taxonomy" id="456999"/>
    <lineage>
        <taxon>Eukaryota</taxon>
        <taxon>Fungi</taxon>
        <taxon>Dikarya</taxon>
        <taxon>Basidiomycota</taxon>
        <taxon>Agaricomycotina</taxon>
        <taxon>Agaricomycetes</taxon>
        <taxon>Cantharellales</taxon>
        <taxon>Ceratobasidiaceae</taxon>
        <taxon>Rhizoctonia</taxon>
    </lineage>
</organism>
<protein>
    <submittedName>
        <fullName evidence="2">Uncharacterized protein</fullName>
    </submittedName>
</protein>
<comment type="caution">
    <text evidence="2">The sequence shown here is derived from an EMBL/GenBank/DDBJ whole genome shotgun (WGS) entry which is preliminary data.</text>
</comment>
<proteinExistence type="predicted"/>
<reference evidence="2" key="1">
    <citation type="submission" date="2021-01" db="EMBL/GenBank/DDBJ databases">
        <authorList>
            <person name="Kaushik A."/>
        </authorList>
    </citation>
    <scope>NUCLEOTIDE SEQUENCE</scope>
    <source>
        <strain evidence="2">AG1-1B</strain>
    </source>
</reference>
<dbReference type="Proteomes" id="UP000663826">
    <property type="component" value="Unassembled WGS sequence"/>
</dbReference>
<dbReference type="AlphaFoldDB" id="A0A8H3B786"/>